<dbReference type="PANTHER" id="PTHR33840">
    <property type="match status" value="1"/>
</dbReference>
<dbReference type="HOGENOM" id="CLU_005049_3_0_1"/>
<dbReference type="STRING" id="930990.A0A067MGI9"/>
<accession>A0A067MGI9</accession>
<dbReference type="Proteomes" id="UP000027195">
    <property type="component" value="Unassembled WGS sequence"/>
</dbReference>
<dbReference type="InParanoid" id="A0A067MGI9"/>
<feature type="domain" description="T6SS Phospholipase effector Tle1-like catalytic" evidence="1">
    <location>
        <begin position="5"/>
        <end position="150"/>
    </location>
</feature>
<keyword evidence="3" id="KW-1185">Reference proteome</keyword>
<dbReference type="OrthoDB" id="3057168at2759"/>
<gene>
    <name evidence="2" type="ORF">BOTBODRAFT_488112</name>
</gene>
<feature type="domain" description="T6SS Phospholipase effector Tle1-like catalytic" evidence="1">
    <location>
        <begin position="163"/>
        <end position="265"/>
    </location>
</feature>
<dbReference type="PANTHER" id="PTHR33840:SF1">
    <property type="entry name" value="TLE1 PHOSPHOLIPASE DOMAIN-CONTAINING PROTEIN"/>
    <property type="match status" value="1"/>
</dbReference>
<dbReference type="InterPro" id="IPR018712">
    <property type="entry name" value="Tle1-like_cat"/>
</dbReference>
<evidence type="ECO:0000313" key="3">
    <source>
        <dbReference type="Proteomes" id="UP000027195"/>
    </source>
</evidence>
<name>A0A067MGI9_BOTB1</name>
<sequence>MAASKMLLVFCDGTGVDGLITDDDDATCNTQYPTNVVRLSRAIKPFQVLPNGQHMAQICYYQSGVGSESDINGESVNGNTAAQAFGIALASKIRDAYAFIAHNYLEGDQICLFGFSRGAYTARKVAGLIDRVGLLKREELGNFFKIWNSLVTNVNPPPRPANVPPIKCVGVWDTVGSIQDGVKPVTDMLNINDSSLPATIENAFHALSLQENRGRFLPTLWTVGPQSLQPGQVMKQVWFGGAHSDVGGGYDRHELSDLSLFWMVGEIQSFVAVDLDYILRTKQQDPSKSWGQMQPHNALDEEPNLVVRAVFGWKTRLGSGQITADAVFHESFRAAPTALTCKAPDHMITLNDIKAKFGKNWTPTFAPLNEFEKKCQEQWGKSAPSKTDAVNGNFSKLETPQGFFSTLVKPFKLLGKL</sequence>
<dbReference type="Pfam" id="PF09994">
    <property type="entry name" value="T6SS_Tle1-like_cat"/>
    <property type="match status" value="2"/>
</dbReference>
<protein>
    <recommendedName>
        <fullName evidence="1">T6SS Phospholipase effector Tle1-like catalytic domain-containing protein</fullName>
    </recommendedName>
</protein>
<evidence type="ECO:0000313" key="2">
    <source>
        <dbReference type="EMBL" id="KDQ10696.1"/>
    </source>
</evidence>
<evidence type="ECO:0000259" key="1">
    <source>
        <dbReference type="Pfam" id="PF09994"/>
    </source>
</evidence>
<dbReference type="EMBL" id="KL198065">
    <property type="protein sequence ID" value="KDQ10696.1"/>
    <property type="molecule type" value="Genomic_DNA"/>
</dbReference>
<reference evidence="3" key="1">
    <citation type="journal article" date="2014" name="Proc. Natl. Acad. Sci. U.S.A.">
        <title>Extensive sampling of basidiomycete genomes demonstrates inadequacy of the white-rot/brown-rot paradigm for wood decay fungi.</title>
        <authorList>
            <person name="Riley R."/>
            <person name="Salamov A.A."/>
            <person name="Brown D.W."/>
            <person name="Nagy L.G."/>
            <person name="Floudas D."/>
            <person name="Held B.W."/>
            <person name="Levasseur A."/>
            <person name="Lombard V."/>
            <person name="Morin E."/>
            <person name="Otillar R."/>
            <person name="Lindquist E.A."/>
            <person name="Sun H."/>
            <person name="LaButti K.M."/>
            <person name="Schmutz J."/>
            <person name="Jabbour D."/>
            <person name="Luo H."/>
            <person name="Baker S.E."/>
            <person name="Pisabarro A.G."/>
            <person name="Walton J.D."/>
            <person name="Blanchette R.A."/>
            <person name="Henrissat B."/>
            <person name="Martin F."/>
            <person name="Cullen D."/>
            <person name="Hibbett D.S."/>
            <person name="Grigoriev I.V."/>
        </authorList>
    </citation>
    <scope>NUCLEOTIDE SEQUENCE [LARGE SCALE GENOMIC DNA]</scope>
    <source>
        <strain evidence="3">FD-172 SS1</strain>
    </source>
</reference>
<organism evidence="2 3">
    <name type="scientific">Botryobasidium botryosum (strain FD-172 SS1)</name>
    <dbReference type="NCBI Taxonomy" id="930990"/>
    <lineage>
        <taxon>Eukaryota</taxon>
        <taxon>Fungi</taxon>
        <taxon>Dikarya</taxon>
        <taxon>Basidiomycota</taxon>
        <taxon>Agaricomycotina</taxon>
        <taxon>Agaricomycetes</taxon>
        <taxon>Cantharellales</taxon>
        <taxon>Botryobasidiaceae</taxon>
        <taxon>Botryobasidium</taxon>
    </lineage>
</organism>
<proteinExistence type="predicted"/>
<dbReference type="AlphaFoldDB" id="A0A067MGI9"/>